<feature type="transmembrane region" description="Helical" evidence="8">
    <location>
        <begin position="278"/>
        <end position="296"/>
    </location>
</feature>
<feature type="transmembrane region" description="Helical" evidence="8">
    <location>
        <begin position="85"/>
        <end position="102"/>
    </location>
</feature>
<dbReference type="PROSITE" id="PS00211">
    <property type="entry name" value="ABC_TRANSPORTER_1"/>
    <property type="match status" value="1"/>
</dbReference>
<dbReference type="GO" id="GO:0016887">
    <property type="term" value="F:ATP hydrolysis activity"/>
    <property type="evidence" value="ECO:0007669"/>
    <property type="project" value="InterPro"/>
</dbReference>
<protein>
    <submittedName>
        <fullName evidence="11">ABC transporter ATP-binding protein</fullName>
    </submittedName>
</protein>
<dbReference type="EMBL" id="NEWD01000020">
    <property type="protein sequence ID" value="OXN00190.1"/>
    <property type="molecule type" value="Genomic_DNA"/>
</dbReference>
<evidence type="ECO:0000256" key="8">
    <source>
        <dbReference type="SAM" id="Phobius"/>
    </source>
</evidence>
<feature type="domain" description="ABC transmembrane type-1" evidence="10">
    <location>
        <begin position="738"/>
        <end position="1021"/>
    </location>
</feature>
<feature type="compositionally biased region" description="Polar residues" evidence="7">
    <location>
        <begin position="380"/>
        <end position="398"/>
    </location>
</feature>
<dbReference type="Gene3D" id="3.40.50.300">
    <property type="entry name" value="P-loop containing nucleotide triphosphate hydrolases"/>
    <property type="match status" value="2"/>
</dbReference>
<keyword evidence="6 8" id="KW-0472">Membrane</keyword>
<feature type="transmembrane region" description="Helical" evidence="8">
    <location>
        <begin position="190"/>
        <end position="211"/>
    </location>
</feature>
<dbReference type="GO" id="GO:0034040">
    <property type="term" value="F:ATPase-coupled lipid transmembrane transporter activity"/>
    <property type="evidence" value="ECO:0007669"/>
    <property type="project" value="TreeGrafter"/>
</dbReference>
<dbReference type="PROSITE" id="PS50893">
    <property type="entry name" value="ABC_TRANSPORTER_2"/>
    <property type="match status" value="2"/>
</dbReference>
<dbReference type="InterPro" id="IPR027417">
    <property type="entry name" value="P-loop_NTPase"/>
</dbReference>
<dbReference type="CDD" id="cd18781">
    <property type="entry name" value="ABC_6TM_AarD_CydDC_like"/>
    <property type="match status" value="1"/>
</dbReference>
<dbReference type="GO" id="GO:0005524">
    <property type="term" value="F:ATP binding"/>
    <property type="evidence" value="ECO:0007669"/>
    <property type="project" value="UniProtKB-KW"/>
</dbReference>
<feature type="domain" description="ABC transporter" evidence="9">
    <location>
        <begin position="1052"/>
        <end position="1274"/>
    </location>
</feature>
<dbReference type="PANTHER" id="PTHR24221:SF654">
    <property type="entry name" value="ATP-BINDING CASSETTE SUB-FAMILY B MEMBER 6"/>
    <property type="match status" value="1"/>
</dbReference>
<feature type="transmembrane region" description="Helical" evidence="8">
    <location>
        <begin position="961"/>
        <end position="984"/>
    </location>
</feature>
<dbReference type="SUPFAM" id="SSF52540">
    <property type="entry name" value="P-loop containing nucleoside triphosphate hydrolases"/>
    <property type="match status" value="2"/>
</dbReference>
<feature type="transmembrane region" description="Helical" evidence="8">
    <location>
        <begin position="21"/>
        <end position="43"/>
    </location>
</feature>
<comment type="subcellular location">
    <subcellularLocation>
        <location evidence="1">Cell membrane</location>
        <topology evidence="1">Multi-pass membrane protein</topology>
    </subcellularLocation>
</comment>
<dbReference type="GO" id="GO:0005886">
    <property type="term" value="C:plasma membrane"/>
    <property type="evidence" value="ECO:0007669"/>
    <property type="project" value="UniProtKB-SubCell"/>
</dbReference>
<evidence type="ECO:0000256" key="6">
    <source>
        <dbReference type="ARBA" id="ARBA00023136"/>
    </source>
</evidence>
<evidence type="ECO:0000259" key="10">
    <source>
        <dbReference type="PROSITE" id="PS50929"/>
    </source>
</evidence>
<dbReference type="SMART" id="SM00382">
    <property type="entry name" value="AAA"/>
    <property type="match status" value="2"/>
</dbReference>
<dbReference type="SUPFAM" id="SSF90123">
    <property type="entry name" value="ABC transporter transmembrane region"/>
    <property type="match status" value="2"/>
</dbReference>
<evidence type="ECO:0000256" key="7">
    <source>
        <dbReference type="SAM" id="MobiDB-lite"/>
    </source>
</evidence>
<dbReference type="Pfam" id="PF00664">
    <property type="entry name" value="ABC_membrane"/>
    <property type="match status" value="2"/>
</dbReference>
<keyword evidence="2 8" id="KW-0812">Transmembrane</keyword>
<reference evidence="11 12" key="1">
    <citation type="submission" date="2017-05" db="EMBL/GenBank/DDBJ databases">
        <title>Bifidobacterium vansinderenii sp. nov.</title>
        <authorList>
            <person name="Lugli G.A."/>
            <person name="Duranti S."/>
            <person name="Mangifesta M."/>
        </authorList>
    </citation>
    <scope>NUCLEOTIDE SEQUENCE [LARGE SCALE GENOMIC DNA]</scope>
    <source>
        <strain evidence="11 12">Tam10B</strain>
    </source>
</reference>
<dbReference type="InterPro" id="IPR003439">
    <property type="entry name" value="ABC_transporter-like_ATP-bd"/>
</dbReference>
<accession>A0A229VXT0</accession>
<evidence type="ECO:0000313" key="11">
    <source>
        <dbReference type="EMBL" id="OXN00190.1"/>
    </source>
</evidence>
<organism evidence="11 12">
    <name type="scientific">Bifidobacterium vansinderenii</name>
    <dbReference type="NCBI Taxonomy" id="1984871"/>
    <lineage>
        <taxon>Bacteria</taxon>
        <taxon>Bacillati</taxon>
        <taxon>Actinomycetota</taxon>
        <taxon>Actinomycetes</taxon>
        <taxon>Bifidobacteriales</taxon>
        <taxon>Bifidobacteriaceae</taxon>
        <taxon>Bifidobacterium</taxon>
    </lineage>
</organism>
<evidence type="ECO:0000256" key="1">
    <source>
        <dbReference type="ARBA" id="ARBA00004651"/>
    </source>
</evidence>
<proteinExistence type="predicted"/>
<feature type="transmembrane region" description="Helical" evidence="8">
    <location>
        <begin position="876"/>
        <end position="897"/>
    </location>
</feature>
<dbReference type="PANTHER" id="PTHR24221">
    <property type="entry name" value="ATP-BINDING CASSETTE SUB-FAMILY B"/>
    <property type="match status" value="1"/>
</dbReference>
<name>A0A229VXT0_9BIFI</name>
<dbReference type="InterPro" id="IPR011527">
    <property type="entry name" value="ABC1_TM_dom"/>
</dbReference>
<dbReference type="Proteomes" id="UP000215433">
    <property type="component" value="Unassembled WGS sequence"/>
</dbReference>
<dbReference type="AlphaFoldDB" id="A0A229VXT0"/>
<comment type="caution">
    <text evidence="11">The sequence shown here is derived from an EMBL/GenBank/DDBJ whole genome shotgun (WGS) entry which is preliminary data.</text>
</comment>
<feature type="transmembrane region" description="Helical" evidence="8">
    <location>
        <begin position="732"/>
        <end position="763"/>
    </location>
</feature>
<feature type="region of interest" description="Disordered" evidence="7">
    <location>
        <begin position="373"/>
        <end position="411"/>
    </location>
</feature>
<sequence length="1274" mass="135390">MFDKRLFAVVPGVGRLVAGKAALLWVTLVANIAFAITLVMFLYDLLNAADPHRPVAAICQITPNGGCAPAPGLADIHIAMTPGEAVPYIIAFVVIAAIRYAATRGATHLGFLAAEKVKLALRQRMIRKMHALGPAYSNAVRTSSVVQLAGEGVEQVQTFFDLFLPQLFYSVLAPVTLFVVLLPVNLPAAVTLLVCAPLIVLIVGMVAMSAARVFKKYWGKYTDLGATFLDDLQGLETLKNFDADERAHATMNRRAEEFRVMTMNVLQIQLRSLSVMDLVAYGGAAAGIGVALWQYASYGVSLPGVLLIVLLSADFFIPLRQLGSYFHVAMNGMTSSRKILDLLDTPEPEHGSASMPDTDVTVRFDGVGFRYTDTADDGKPTTSGNASSTTTVETANKSGDSEIAKTPDTGETEQHYALHGASFVARPGELTAIVGVSGSGKSTAAGLIAGRLIGYTGSITFSDVDSSLSPAASSSSLPGREHAEVVELRDASLDSLLAGVTIVSATSHLFHDTLRANLLMAKPDATDDDLWHALELARIADFVHAQPNGLDMPIDEGASNLSGGQKQRIALARGLLHDSAVVVFDEATSNVDAESERLILDAIHDLAASGKTVIMITHRMANAVDADHVVVFDHGTVTESGTHDELMAAGGEYARLFRTQSAVEEFGKRPVGFTPDADDRGVNGALTFGSPQPEENEVIDVADSAVAGEPENKAPMSTIALIRRLVGQARPLAGFMTAAVVCGVIGHLSATLLPTFGVIGLFALAGHPVWGIGVVPAATGLAVCAVIRGVMRYVEQFMNHNVAFRLLALFRDKAFGALRRLAPARLAGRGKGDLVALITTDVELLEIFFAHTISPVVIAVVTSVVFAGLLAGLNPWFALLLIVAHLTVGVALPRLFAARVTPLGAQIRKKSAELDDYVLDGMRGMDETIRFNQGERRVASVTERTMALWDRRGRLSRANGVFAGLGGMLVELFTVIAAAIALSLAFADSLSVPNSIVAVTLISSSFGPTLALSALPASLTQTFASARRLFALMDETPAVDERGTATPDYDGMTLDHVTFAYPGTASPILNDASLDVPRTGVLGVQGRSGAGKSTMLKLLMRYWDPNTGTVRMSGTDLRDVDAHHRRRVQTMLAQETYLFDGTIRENLLLADPDATDADLADACRRASVTDLIDSLPDGLDTAVGELGDRLSEGERQRIGLARVFLRRADLVLFDEPTSRLDALNEAVILRSIDALATGTTGGTDSGNAAGPAVMLVSHRESAMRVADRIVHVGR</sequence>
<feature type="transmembrane region" description="Helical" evidence="8">
    <location>
        <begin position="996"/>
        <end position="1019"/>
    </location>
</feature>
<feature type="domain" description="ABC transmembrane type-1" evidence="10">
    <location>
        <begin position="26"/>
        <end position="331"/>
    </location>
</feature>
<keyword evidence="3" id="KW-0547">Nucleotide-binding</keyword>
<evidence type="ECO:0000259" key="9">
    <source>
        <dbReference type="PROSITE" id="PS50893"/>
    </source>
</evidence>
<dbReference type="InterPro" id="IPR039421">
    <property type="entry name" value="Type_1_exporter"/>
</dbReference>
<feature type="transmembrane region" description="Helical" evidence="8">
    <location>
        <begin position="847"/>
        <end position="870"/>
    </location>
</feature>
<dbReference type="RefSeq" id="WP_093960683.1">
    <property type="nucleotide sequence ID" value="NZ_NEWD01000020.1"/>
</dbReference>
<dbReference type="InterPro" id="IPR017871">
    <property type="entry name" value="ABC_transporter-like_CS"/>
</dbReference>
<keyword evidence="12" id="KW-1185">Reference proteome</keyword>
<evidence type="ECO:0000256" key="5">
    <source>
        <dbReference type="ARBA" id="ARBA00022989"/>
    </source>
</evidence>
<evidence type="ECO:0000256" key="2">
    <source>
        <dbReference type="ARBA" id="ARBA00022692"/>
    </source>
</evidence>
<dbReference type="InterPro" id="IPR003593">
    <property type="entry name" value="AAA+_ATPase"/>
</dbReference>
<gene>
    <name evidence="11" type="ORF">Tam10B_1537</name>
</gene>
<dbReference type="Gene3D" id="1.20.1560.10">
    <property type="entry name" value="ABC transporter type 1, transmembrane domain"/>
    <property type="match status" value="2"/>
</dbReference>
<dbReference type="Pfam" id="PF00005">
    <property type="entry name" value="ABC_tran"/>
    <property type="match status" value="2"/>
</dbReference>
<evidence type="ECO:0000256" key="3">
    <source>
        <dbReference type="ARBA" id="ARBA00022741"/>
    </source>
</evidence>
<dbReference type="PROSITE" id="PS50929">
    <property type="entry name" value="ABC_TM1F"/>
    <property type="match status" value="2"/>
</dbReference>
<dbReference type="InterPro" id="IPR036640">
    <property type="entry name" value="ABC1_TM_sf"/>
</dbReference>
<feature type="transmembrane region" description="Helical" evidence="8">
    <location>
        <begin position="302"/>
        <end position="319"/>
    </location>
</feature>
<dbReference type="GO" id="GO:0140359">
    <property type="term" value="F:ABC-type transporter activity"/>
    <property type="evidence" value="ECO:0007669"/>
    <property type="project" value="InterPro"/>
</dbReference>
<keyword evidence="5 8" id="KW-1133">Transmembrane helix</keyword>
<evidence type="ECO:0000313" key="12">
    <source>
        <dbReference type="Proteomes" id="UP000215433"/>
    </source>
</evidence>
<feature type="transmembrane region" description="Helical" evidence="8">
    <location>
        <begin position="167"/>
        <end position="184"/>
    </location>
</feature>
<keyword evidence="4 11" id="KW-0067">ATP-binding</keyword>
<evidence type="ECO:0000256" key="4">
    <source>
        <dbReference type="ARBA" id="ARBA00022840"/>
    </source>
</evidence>
<dbReference type="OrthoDB" id="9806127at2"/>
<feature type="domain" description="ABC transporter" evidence="9">
    <location>
        <begin position="398"/>
        <end position="659"/>
    </location>
</feature>
<feature type="transmembrane region" description="Helical" evidence="8">
    <location>
        <begin position="769"/>
        <end position="791"/>
    </location>
</feature>
<dbReference type="CDD" id="cd03228">
    <property type="entry name" value="ABCC_MRP_Like"/>
    <property type="match status" value="1"/>
</dbReference>